<comment type="cofactor">
    <cofactor evidence="1">
        <name>Mg(2+)</name>
        <dbReference type="ChEBI" id="CHEBI:18420"/>
    </cofactor>
</comment>
<dbReference type="Proteomes" id="UP000620075">
    <property type="component" value="Unassembled WGS sequence"/>
</dbReference>
<name>A0A934KH78_9BACT</name>
<evidence type="ECO:0000256" key="6">
    <source>
        <dbReference type="ARBA" id="ARBA00022842"/>
    </source>
</evidence>
<evidence type="ECO:0000313" key="8">
    <source>
        <dbReference type="EMBL" id="MBJ7602603.1"/>
    </source>
</evidence>
<organism evidence="8 9">
    <name type="scientific">Candidatus Dormiibacter inghamiae</name>
    <dbReference type="NCBI Taxonomy" id="3127013"/>
    <lineage>
        <taxon>Bacteria</taxon>
        <taxon>Bacillati</taxon>
        <taxon>Candidatus Dormiibacterota</taxon>
        <taxon>Candidatus Dormibacteria</taxon>
        <taxon>Candidatus Dormibacterales</taxon>
        <taxon>Candidatus Dormibacteraceae</taxon>
        <taxon>Candidatus Dormiibacter</taxon>
    </lineage>
</organism>
<evidence type="ECO:0000256" key="1">
    <source>
        <dbReference type="ARBA" id="ARBA00001946"/>
    </source>
</evidence>
<dbReference type="InterPro" id="IPR005238">
    <property type="entry name" value="ComB-like"/>
</dbReference>
<evidence type="ECO:0000256" key="7">
    <source>
        <dbReference type="ARBA" id="ARBA00033711"/>
    </source>
</evidence>
<protein>
    <recommendedName>
        <fullName evidence="4">Probable 2-phosphosulfolactate phosphatase</fullName>
        <ecNumber evidence="3">3.1.3.71</ecNumber>
    </recommendedName>
</protein>
<dbReference type="Gene3D" id="3.90.1560.10">
    <property type="entry name" value="ComB-like"/>
    <property type="match status" value="1"/>
</dbReference>
<dbReference type="Pfam" id="PF04029">
    <property type="entry name" value="2-ph_phosp"/>
    <property type="match status" value="1"/>
</dbReference>
<accession>A0A934KH78</accession>
<dbReference type="SUPFAM" id="SSF142823">
    <property type="entry name" value="ComB-like"/>
    <property type="match status" value="1"/>
</dbReference>
<gene>
    <name evidence="8" type="ORF">JF888_05350</name>
</gene>
<evidence type="ECO:0000313" key="9">
    <source>
        <dbReference type="Proteomes" id="UP000620075"/>
    </source>
</evidence>
<evidence type="ECO:0000256" key="3">
    <source>
        <dbReference type="ARBA" id="ARBA00012953"/>
    </source>
</evidence>
<dbReference type="RefSeq" id="WP_338177237.1">
    <property type="nucleotide sequence ID" value="NZ_JAEKNQ010000021.1"/>
</dbReference>
<keyword evidence="6" id="KW-0460">Magnesium</keyword>
<reference evidence="8 9" key="1">
    <citation type="submission" date="2020-10" db="EMBL/GenBank/DDBJ databases">
        <title>Ca. Dormibacterota MAGs.</title>
        <authorList>
            <person name="Montgomery K."/>
        </authorList>
    </citation>
    <scope>NUCLEOTIDE SEQUENCE [LARGE SCALE GENOMIC DNA]</scope>
    <source>
        <strain evidence="8">SC8811_S16_3</strain>
    </source>
</reference>
<dbReference type="GO" id="GO:0050545">
    <property type="term" value="F:sulfopyruvate decarboxylase activity"/>
    <property type="evidence" value="ECO:0007669"/>
    <property type="project" value="TreeGrafter"/>
</dbReference>
<comment type="catalytic activity">
    <reaction evidence="7">
        <text>(2R)-O-phospho-3-sulfolactate + H2O = (2R)-3-sulfolactate + phosphate</text>
        <dbReference type="Rhea" id="RHEA:23416"/>
        <dbReference type="ChEBI" id="CHEBI:15377"/>
        <dbReference type="ChEBI" id="CHEBI:15597"/>
        <dbReference type="ChEBI" id="CHEBI:43474"/>
        <dbReference type="ChEBI" id="CHEBI:58738"/>
        <dbReference type="EC" id="3.1.3.71"/>
    </reaction>
</comment>
<keyword evidence="5" id="KW-0378">Hydrolase</keyword>
<dbReference type="EMBL" id="JAEKNQ010000021">
    <property type="protein sequence ID" value="MBJ7602603.1"/>
    <property type="molecule type" value="Genomic_DNA"/>
</dbReference>
<evidence type="ECO:0000256" key="5">
    <source>
        <dbReference type="ARBA" id="ARBA00022801"/>
    </source>
</evidence>
<comment type="caution">
    <text evidence="8">The sequence shown here is derived from an EMBL/GenBank/DDBJ whole genome shotgun (WGS) entry which is preliminary data.</text>
</comment>
<dbReference type="AlphaFoldDB" id="A0A934KH78"/>
<dbReference type="PANTHER" id="PTHR37311:SF1">
    <property type="entry name" value="2-PHOSPHOSULFOLACTATE PHOSPHATASE-RELATED"/>
    <property type="match status" value="1"/>
</dbReference>
<dbReference type="PANTHER" id="PTHR37311">
    <property type="entry name" value="2-PHOSPHOSULFOLACTATE PHOSPHATASE-RELATED"/>
    <property type="match status" value="1"/>
</dbReference>
<comment type="similarity">
    <text evidence="2">Belongs to the ComB family.</text>
</comment>
<dbReference type="GO" id="GO:0050532">
    <property type="term" value="F:2-phosphosulfolactate phosphatase activity"/>
    <property type="evidence" value="ECO:0007669"/>
    <property type="project" value="UniProtKB-EC"/>
</dbReference>
<evidence type="ECO:0000256" key="2">
    <source>
        <dbReference type="ARBA" id="ARBA00009997"/>
    </source>
</evidence>
<dbReference type="EC" id="3.1.3.71" evidence="3"/>
<dbReference type="InterPro" id="IPR036702">
    <property type="entry name" value="ComB-like_sf"/>
</dbReference>
<sequence>MRIEHRGGIAGARSARGVVVVIDVLRAFTVTAVALDRGASECRLVGTVVEALTLARRIPAAVISAEEEGAPVTGIPISNSPTQMLQVEIAGRTLIQRTTSGVQAVLAAAQAERILVTGLVTAAATSRWLRCSSPALVTLVASGEDLDHPEDRACALYLEHLLTGRRADLALLLGRLKASQRFADLRAGRSAGFPPSDLDVALEADRYGFAMPVQRDALGLVVRADHEGASPPP</sequence>
<evidence type="ECO:0000256" key="4">
    <source>
        <dbReference type="ARBA" id="ARBA00021948"/>
    </source>
</evidence>
<proteinExistence type="inferred from homology"/>
<dbReference type="GO" id="GO:0000287">
    <property type="term" value="F:magnesium ion binding"/>
    <property type="evidence" value="ECO:0007669"/>
    <property type="project" value="InterPro"/>
</dbReference>